<dbReference type="AlphaFoldDB" id="K1X6Y9"/>
<dbReference type="Pfam" id="PF00583">
    <property type="entry name" value="Acetyltransf_1"/>
    <property type="match status" value="1"/>
</dbReference>
<dbReference type="OMA" id="NIHWARA"/>
<dbReference type="OrthoDB" id="47059at2759"/>
<sequence length="153" mass="17061">MKFTPCSPELYDECITKQRANFKSIGWIEVYERLAAANQHHEIMVALDPETNAQLGWTLMCSPSAVVLEDVAFISLLPSGEKTGVISCVEVGKEARGKGVGLALLVNAIEHMKSRGLEGVLIDWVVIRGFYEQLGFEAAWEYETFEWYVSKAS</sequence>
<evidence type="ECO:0000313" key="3">
    <source>
        <dbReference type="Proteomes" id="UP000006753"/>
    </source>
</evidence>
<accession>K1X6Y9</accession>
<dbReference type="KEGG" id="mbe:MBM_05717"/>
<dbReference type="eggNOG" id="ENOG502R6JK">
    <property type="taxonomic scope" value="Eukaryota"/>
</dbReference>
<evidence type="ECO:0000313" key="2">
    <source>
        <dbReference type="EMBL" id="EKD16423.1"/>
    </source>
</evidence>
<protein>
    <submittedName>
        <fullName evidence="2">Beta-N-acetylglucosaminidase</fullName>
    </submittedName>
</protein>
<evidence type="ECO:0000259" key="1">
    <source>
        <dbReference type="PROSITE" id="PS51186"/>
    </source>
</evidence>
<dbReference type="EMBL" id="JH921439">
    <property type="protein sequence ID" value="EKD16423.1"/>
    <property type="molecule type" value="Genomic_DNA"/>
</dbReference>
<gene>
    <name evidence="2" type="ORF">MBM_05717</name>
</gene>
<dbReference type="InterPro" id="IPR016181">
    <property type="entry name" value="Acyl_CoA_acyltransferase"/>
</dbReference>
<dbReference type="RefSeq" id="XP_007293606.1">
    <property type="nucleotide sequence ID" value="XM_007293544.1"/>
</dbReference>
<dbReference type="PROSITE" id="PS51186">
    <property type="entry name" value="GNAT"/>
    <property type="match status" value="1"/>
</dbReference>
<reference evidence="2 3" key="1">
    <citation type="journal article" date="2012" name="BMC Genomics">
        <title>Sequencing the genome of Marssonina brunnea reveals fungus-poplar co-evolution.</title>
        <authorList>
            <person name="Zhu S."/>
            <person name="Cao Y.-Z."/>
            <person name="Jiang C."/>
            <person name="Tan B.-Y."/>
            <person name="Wang Z."/>
            <person name="Feng S."/>
            <person name="Zhang L."/>
            <person name="Su X.-H."/>
            <person name="Brejova B."/>
            <person name="Vinar T."/>
            <person name="Xu M."/>
            <person name="Wang M.-X."/>
            <person name="Zhang S.-G."/>
            <person name="Huang M.-R."/>
            <person name="Wu R."/>
            <person name="Zhou Y."/>
        </authorList>
    </citation>
    <scope>NUCLEOTIDE SEQUENCE [LARGE SCALE GENOMIC DNA]</scope>
    <source>
        <strain evidence="2 3">MB_m1</strain>
    </source>
</reference>
<dbReference type="CDD" id="cd04301">
    <property type="entry name" value="NAT_SF"/>
    <property type="match status" value="1"/>
</dbReference>
<proteinExistence type="predicted"/>
<dbReference type="Proteomes" id="UP000006753">
    <property type="component" value="Unassembled WGS sequence"/>
</dbReference>
<dbReference type="GO" id="GO:0016747">
    <property type="term" value="F:acyltransferase activity, transferring groups other than amino-acyl groups"/>
    <property type="evidence" value="ECO:0007669"/>
    <property type="project" value="InterPro"/>
</dbReference>
<organism evidence="2 3">
    <name type="scientific">Marssonina brunnea f. sp. multigermtubi (strain MB_m1)</name>
    <name type="common">Marssonina leaf spot fungus</name>
    <dbReference type="NCBI Taxonomy" id="1072389"/>
    <lineage>
        <taxon>Eukaryota</taxon>
        <taxon>Fungi</taxon>
        <taxon>Dikarya</taxon>
        <taxon>Ascomycota</taxon>
        <taxon>Pezizomycotina</taxon>
        <taxon>Leotiomycetes</taxon>
        <taxon>Helotiales</taxon>
        <taxon>Drepanopezizaceae</taxon>
        <taxon>Drepanopeziza</taxon>
    </lineage>
</organism>
<dbReference type="GeneID" id="18761652"/>
<feature type="domain" description="N-acetyltransferase" evidence="1">
    <location>
        <begin position="1"/>
        <end position="153"/>
    </location>
</feature>
<dbReference type="Gene3D" id="3.40.630.30">
    <property type="match status" value="1"/>
</dbReference>
<keyword evidence="3" id="KW-1185">Reference proteome</keyword>
<dbReference type="HOGENOM" id="CLU_144299_0_0_1"/>
<name>K1X6Y9_MARBU</name>
<dbReference type="InterPro" id="IPR000182">
    <property type="entry name" value="GNAT_dom"/>
</dbReference>
<dbReference type="SUPFAM" id="SSF55729">
    <property type="entry name" value="Acyl-CoA N-acyltransferases (Nat)"/>
    <property type="match status" value="1"/>
</dbReference>
<dbReference type="InParanoid" id="K1X6Y9"/>